<evidence type="ECO:0000256" key="2">
    <source>
        <dbReference type="ARBA" id="ARBA00022475"/>
    </source>
</evidence>
<dbReference type="InterPro" id="IPR003841">
    <property type="entry name" value="Na/Pi_transpt"/>
</dbReference>
<keyword evidence="5 6" id="KW-0472">Membrane</keyword>
<keyword evidence="8" id="KW-1185">Reference proteome</keyword>
<feature type="transmembrane region" description="Helical" evidence="6">
    <location>
        <begin position="130"/>
        <end position="153"/>
    </location>
</feature>
<reference evidence="7 8" key="1">
    <citation type="submission" date="2023-07" db="EMBL/GenBank/DDBJ databases">
        <title>The novel representative of Negativicutes class, Anaeroselena agilis gen. nov. sp. nov.</title>
        <authorList>
            <person name="Prokofeva M.I."/>
            <person name="Elcheninov A.G."/>
            <person name="Klyukina A."/>
            <person name="Kublanov I.V."/>
            <person name="Frolov E.N."/>
            <person name="Podosokorskaya O.A."/>
        </authorList>
    </citation>
    <scope>NUCLEOTIDE SEQUENCE [LARGE SCALE GENOMIC DNA]</scope>
    <source>
        <strain evidence="7 8">4137-cl</strain>
    </source>
</reference>
<proteinExistence type="predicted"/>
<evidence type="ECO:0000256" key="1">
    <source>
        <dbReference type="ARBA" id="ARBA00004651"/>
    </source>
</evidence>
<organism evidence="7 8">
    <name type="scientific">Anaeroselena agilis</name>
    <dbReference type="NCBI Taxonomy" id="3063788"/>
    <lineage>
        <taxon>Bacteria</taxon>
        <taxon>Bacillati</taxon>
        <taxon>Bacillota</taxon>
        <taxon>Negativicutes</taxon>
        <taxon>Acetonemataceae</taxon>
        <taxon>Anaeroselena</taxon>
    </lineage>
</organism>
<feature type="transmembrane region" description="Helical" evidence="6">
    <location>
        <begin position="246"/>
        <end position="267"/>
    </location>
</feature>
<comment type="caution">
    <text evidence="7">The sequence shown here is derived from an EMBL/GenBank/DDBJ whole genome shotgun (WGS) entry which is preliminary data.</text>
</comment>
<feature type="transmembrane region" description="Helical" evidence="6">
    <location>
        <begin position="159"/>
        <end position="184"/>
    </location>
</feature>
<name>A0ABU3NYL6_9FIRM</name>
<dbReference type="Proteomes" id="UP001254848">
    <property type="component" value="Unassembled WGS sequence"/>
</dbReference>
<feature type="transmembrane region" description="Helical" evidence="6">
    <location>
        <begin position="46"/>
        <end position="71"/>
    </location>
</feature>
<accession>A0ABU3NYL6</accession>
<evidence type="ECO:0000313" key="8">
    <source>
        <dbReference type="Proteomes" id="UP001254848"/>
    </source>
</evidence>
<gene>
    <name evidence="7" type="ORF">Q4T40_11595</name>
</gene>
<protein>
    <submittedName>
        <fullName evidence="7">Na/Pi symporter</fullName>
    </submittedName>
</protein>
<dbReference type="EMBL" id="JAUOZS010000001">
    <property type="protein sequence ID" value="MDT8901891.1"/>
    <property type="molecule type" value="Genomic_DNA"/>
</dbReference>
<dbReference type="Pfam" id="PF02690">
    <property type="entry name" value="Na_Pi_cotrans"/>
    <property type="match status" value="1"/>
</dbReference>
<dbReference type="RefSeq" id="WP_413780389.1">
    <property type="nucleotide sequence ID" value="NZ_JAUOZS010000001.1"/>
</dbReference>
<evidence type="ECO:0000313" key="7">
    <source>
        <dbReference type="EMBL" id="MDT8901891.1"/>
    </source>
</evidence>
<feature type="transmembrane region" description="Helical" evidence="6">
    <location>
        <begin position="279"/>
        <end position="304"/>
    </location>
</feature>
<sequence>MYFFLSVAGGLGLLVGGLLVMRAGLRRVFSPALAGLLGRLTMTPWRGLLAGAAGAALMQSSTALTLMTVGLVSAECLSFRQGLGLVLGANIGTCSTVGLLALDPPRQALVPLLAASVLAAVLSRRLRSGALALSGMAAMLTGVQLLSGALAGLSEADTVVRWLAAAGCNPVAGIGGGVLLTFLFQSSSAATGLLMALAGEGTIGLTAAAYGVYGNNIGSCLSSLIVGAAAPLAAKRVAMAHILLNLAGVLVFLPFTALFVQAASLVADDFSARVAAMHTLFNLVSSLAVLPFAGAFASLVALLVPGRNGGA</sequence>
<evidence type="ECO:0000256" key="5">
    <source>
        <dbReference type="ARBA" id="ARBA00023136"/>
    </source>
</evidence>
<evidence type="ECO:0000256" key="4">
    <source>
        <dbReference type="ARBA" id="ARBA00022989"/>
    </source>
</evidence>
<dbReference type="PANTHER" id="PTHR10010">
    <property type="entry name" value="SOLUTE CARRIER FAMILY 34 SODIUM PHOSPHATE , MEMBER 2-RELATED"/>
    <property type="match status" value="1"/>
</dbReference>
<keyword evidence="3 6" id="KW-0812">Transmembrane</keyword>
<evidence type="ECO:0000256" key="3">
    <source>
        <dbReference type="ARBA" id="ARBA00022692"/>
    </source>
</evidence>
<dbReference type="NCBIfam" id="NF037997">
    <property type="entry name" value="Na_Pi_symport"/>
    <property type="match status" value="1"/>
</dbReference>
<feature type="transmembrane region" description="Helical" evidence="6">
    <location>
        <begin position="191"/>
        <end position="210"/>
    </location>
</feature>
<dbReference type="PANTHER" id="PTHR10010:SF46">
    <property type="entry name" value="SODIUM-DEPENDENT PHOSPHATE TRANSPORT PROTEIN 2B"/>
    <property type="match status" value="1"/>
</dbReference>
<feature type="transmembrane region" description="Helical" evidence="6">
    <location>
        <begin position="108"/>
        <end position="123"/>
    </location>
</feature>
<feature type="transmembrane region" description="Helical" evidence="6">
    <location>
        <begin position="83"/>
        <end position="102"/>
    </location>
</feature>
<keyword evidence="4 6" id="KW-1133">Transmembrane helix</keyword>
<evidence type="ECO:0000256" key="6">
    <source>
        <dbReference type="SAM" id="Phobius"/>
    </source>
</evidence>
<keyword evidence="2" id="KW-1003">Cell membrane</keyword>
<comment type="subcellular location">
    <subcellularLocation>
        <location evidence="1">Cell membrane</location>
        <topology evidence="1">Multi-pass membrane protein</topology>
    </subcellularLocation>
</comment>